<dbReference type="Gramene" id="Psat05G0649200-T1">
    <property type="protein sequence ID" value="KAI5411426.1"/>
    <property type="gene ID" value="KIW84_056492"/>
</dbReference>
<keyword evidence="3" id="KW-0813">Transport</keyword>
<dbReference type="InterPro" id="IPR036273">
    <property type="entry name" value="CRAL/TRIO_N_dom_sf"/>
</dbReference>
<organism evidence="8 9">
    <name type="scientific">Pisum sativum</name>
    <name type="common">Garden pea</name>
    <name type="synonym">Lathyrus oleraceus</name>
    <dbReference type="NCBI Taxonomy" id="3888"/>
    <lineage>
        <taxon>Eukaryota</taxon>
        <taxon>Viridiplantae</taxon>
        <taxon>Streptophyta</taxon>
        <taxon>Embryophyta</taxon>
        <taxon>Tracheophyta</taxon>
        <taxon>Spermatophyta</taxon>
        <taxon>Magnoliopsida</taxon>
        <taxon>eudicotyledons</taxon>
        <taxon>Gunneridae</taxon>
        <taxon>Pentapetalae</taxon>
        <taxon>rosids</taxon>
        <taxon>fabids</taxon>
        <taxon>Fabales</taxon>
        <taxon>Fabaceae</taxon>
        <taxon>Papilionoideae</taxon>
        <taxon>50 kb inversion clade</taxon>
        <taxon>NPAAA clade</taxon>
        <taxon>Hologalegina</taxon>
        <taxon>IRL clade</taxon>
        <taxon>Fabeae</taxon>
        <taxon>Lathyrus</taxon>
    </lineage>
</organism>
<comment type="similarity">
    <text evidence="5">Belongs to the SFH family.</text>
</comment>
<dbReference type="Pfam" id="PF03765">
    <property type="entry name" value="CRAL_TRIO_N"/>
    <property type="match status" value="1"/>
</dbReference>
<reference evidence="8 9" key="1">
    <citation type="journal article" date="2022" name="Nat. Genet.">
        <title>Improved pea reference genome and pan-genome highlight genomic features and evolutionary characteristics.</title>
        <authorList>
            <person name="Yang T."/>
            <person name="Liu R."/>
            <person name="Luo Y."/>
            <person name="Hu S."/>
            <person name="Wang D."/>
            <person name="Wang C."/>
            <person name="Pandey M.K."/>
            <person name="Ge S."/>
            <person name="Xu Q."/>
            <person name="Li N."/>
            <person name="Li G."/>
            <person name="Huang Y."/>
            <person name="Saxena R.K."/>
            <person name="Ji Y."/>
            <person name="Li M."/>
            <person name="Yan X."/>
            <person name="He Y."/>
            <person name="Liu Y."/>
            <person name="Wang X."/>
            <person name="Xiang C."/>
            <person name="Varshney R.K."/>
            <person name="Ding H."/>
            <person name="Gao S."/>
            <person name="Zong X."/>
        </authorList>
    </citation>
    <scope>NUCLEOTIDE SEQUENCE [LARGE SCALE GENOMIC DNA]</scope>
    <source>
        <strain evidence="8 9">cv. Zhongwan 6</strain>
    </source>
</reference>
<dbReference type="AlphaFoldDB" id="A0A9D5AL78"/>
<feature type="compositionally biased region" description="Polar residues" evidence="6">
    <location>
        <begin position="375"/>
        <end position="397"/>
    </location>
</feature>
<evidence type="ECO:0000256" key="5">
    <source>
        <dbReference type="ARBA" id="ARBA00038020"/>
    </source>
</evidence>
<feature type="domain" description="CRAL-TRIO" evidence="7">
    <location>
        <begin position="144"/>
        <end position="319"/>
    </location>
</feature>
<feature type="compositionally biased region" description="Basic and acidic residues" evidence="6">
    <location>
        <begin position="11"/>
        <end position="29"/>
    </location>
</feature>
<keyword evidence="4" id="KW-0333">Golgi apparatus</keyword>
<dbReference type="Gene3D" id="3.40.525.10">
    <property type="entry name" value="CRAL-TRIO lipid binding domain"/>
    <property type="match status" value="1"/>
</dbReference>
<evidence type="ECO:0000256" key="6">
    <source>
        <dbReference type="SAM" id="MobiDB-lite"/>
    </source>
</evidence>
<evidence type="ECO:0000256" key="4">
    <source>
        <dbReference type="ARBA" id="ARBA00023034"/>
    </source>
</evidence>
<dbReference type="PANTHER" id="PTHR45657:SF8">
    <property type="entry name" value="PHOSPHATIDYLINOSITOL_PHOSPHATIDYLCHOLINE TRANSFER PROTEIN SFH13"/>
    <property type="match status" value="1"/>
</dbReference>
<feature type="region of interest" description="Disordered" evidence="6">
    <location>
        <begin position="375"/>
        <end position="404"/>
    </location>
</feature>
<dbReference type="SMART" id="SM01100">
    <property type="entry name" value="CRAL_TRIO_N"/>
    <property type="match status" value="1"/>
</dbReference>
<dbReference type="InterPro" id="IPR036865">
    <property type="entry name" value="CRAL-TRIO_dom_sf"/>
</dbReference>
<dbReference type="InterPro" id="IPR001251">
    <property type="entry name" value="CRAL-TRIO_dom"/>
</dbReference>
<sequence>MEGFEGQCSNDEIRERRSDVENSEDERRQYSKIGTFKKKAMNASSKFTHSLKKRGKKKIDYRVPSVAIEDVRDAREETAVLELRQRLVERGSLPPKHDDYHSLLRFLKARDFNIENTIQMWEEMLVWRKEYGTDTILEDFEFEELEGVLQYYPQGYHGVDKEGRPVYIERLGKAHPSRLMRITTIDRYLRYHVQEFEKALHEKFPACSIAAKRQIFSTTTILDVQGLGIKNFSPTATNLLSSIAKIDSCYYPETLHQMYIVNAGTGFKKMLWPAAQKFLDPKTTAKIQILESKSLYKLQEVIDSSQLPDFLGGSCTCSRDGGCLKTNKGPWNDHNIMKLVRNAEGTFVRQITRASNEQHNFDSFQLQSLKERCSGSSTAESGSDFNDYSSPTRQRSGNYPRLAPVREEVRAPDANGYYSCDDSALSAQNVIESDQLHLTRMQSLQINDTGNVAYRTNSEGALVSNLLSVIKEKIAKVNFLYVPQALASFIERLVGFIFSLRFEFWRTPNIVHPSNSTDRDINNHSEAIEAATERECILPCEQRLQRLEKVFDELNKKPDGMPLEKEKMLMDSLDRIKSVEFDLEKTKRVLHAAVMKQLEITDLLENMKQPKFRYYSCSKEGYYVESWFSVTEILKMSDTQLKLDRRSSNVDPTQPN</sequence>
<evidence type="ECO:0000256" key="3">
    <source>
        <dbReference type="ARBA" id="ARBA00022927"/>
    </source>
</evidence>
<dbReference type="Proteomes" id="UP001058974">
    <property type="component" value="Chromosome 5"/>
</dbReference>
<dbReference type="SUPFAM" id="SSF46938">
    <property type="entry name" value="CRAL/TRIO N-terminal domain"/>
    <property type="match status" value="1"/>
</dbReference>
<accession>A0A9D5AL78</accession>
<dbReference type="CDD" id="cd00170">
    <property type="entry name" value="SEC14"/>
    <property type="match status" value="1"/>
</dbReference>
<dbReference type="GO" id="GO:0000139">
    <property type="term" value="C:Golgi membrane"/>
    <property type="evidence" value="ECO:0007669"/>
    <property type="project" value="UniProtKB-SubCell"/>
</dbReference>
<dbReference type="PROSITE" id="PS50191">
    <property type="entry name" value="CRAL_TRIO"/>
    <property type="match status" value="1"/>
</dbReference>
<comment type="subcellular location">
    <subcellularLocation>
        <location evidence="1">Cell membrane</location>
        <topology evidence="1">Peripheral membrane protein</topology>
    </subcellularLocation>
    <subcellularLocation>
        <location evidence="2">Golgi apparatus membrane</location>
        <topology evidence="2">Peripheral membrane protein</topology>
    </subcellularLocation>
</comment>
<dbReference type="PANTHER" id="PTHR45657">
    <property type="entry name" value="CRAL-TRIO DOMAIN-CONTAINING PROTEIN YKL091C-RELATED"/>
    <property type="match status" value="1"/>
</dbReference>
<dbReference type="InterPro" id="IPR011074">
    <property type="entry name" value="CRAL/TRIO_N_dom"/>
</dbReference>
<feature type="region of interest" description="Disordered" evidence="6">
    <location>
        <begin position="1"/>
        <end position="32"/>
    </location>
</feature>
<keyword evidence="9" id="KW-1185">Reference proteome</keyword>
<dbReference type="Pfam" id="PF00650">
    <property type="entry name" value="CRAL_TRIO"/>
    <property type="match status" value="1"/>
</dbReference>
<proteinExistence type="inferred from homology"/>
<dbReference type="SUPFAM" id="SSF52087">
    <property type="entry name" value="CRAL/TRIO domain"/>
    <property type="match status" value="1"/>
</dbReference>
<evidence type="ECO:0000313" key="9">
    <source>
        <dbReference type="Proteomes" id="UP001058974"/>
    </source>
</evidence>
<comment type="caution">
    <text evidence="8">The sequence shown here is derived from an EMBL/GenBank/DDBJ whole genome shotgun (WGS) entry which is preliminary data.</text>
</comment>
<dbReference type="SMART" id="SM00516">
    <property type="entry name" value="SEC14"/>
    <property type="match status" value="1"/>
</dbReference>
<dbReference type="InterPro" id="IPR051026">
    <property type="entry name" value="PI/PC_transfer"/>
</dbReference>
<evidence type="ECO:0000313" key="8">
    <source>
        <dbReference type="EMBL" id="KAI5411426.1"/>
    </source>
</evidence>
<name>A0A9D5AL78_PEA</name>
<dbReference type="GO" id="GO:0015031">
    <property type="term" value="P:protein transport"/>
    <property type="evidence" value="ECO:0007669"/>
    <property type="project" value="UniProtKB-KW"/>
</dbReference>
<evidence type="ECO:0000256" key="1">
    <source>
        <dbReference type="ARBA" id="ARBA00004202"/>
    </source>
</evidence>
<gene>
    <name evidence="8" type="ORF">KIW84_056492</name>
</gene>
<protein>
    <submittedName>
        <fullName evidence="8">Phosphatidylinositol/phosphatidylcholine transfer protein sfh13</fullName>
    </submittedName>
</protein>
<evidence type="ECO:0000256" key="2">
    <source>
        <dbReference type="ARBA" id="ARBA00004395"/>
    </source>
</evidence>
<evidence type="ECO:0000259" key="7">
    <source>
        <dbReference type="PROSITE" id="PS50191"/>
    </source>
</evidence>
<dbReference type="EMBL" id="JAMSHJ010000005">
    <property type="protein sequence ID" value="KAI5411426.1"/>
    <property type="molecule type" value="Genomic_DNA"/>
</dbReference>
<dbReference type="Gene3D" id="1.10.8.20">
    <property type="entry name" value="N-terminal domain of phosphatidylinositol transfer protein sec14p"/>
    <property type="match status" value="1"/>
</dbReference>
<keyword evidence="3" id="KW-0653">Protein transport</keyword>
<dbReference type="GO" id="GO:0005886">
    <property type="term" value="C:plasma membrane"/>
    <property type="evidence" value="ECO:0007669"/>
    <property type="project" value="UniProtKB-SubCell"/>
</dbReference>